<keyword evidence="2" id="KW-1185">Reference proteome</keyword>
<dbReference type="RefSeq" id="WP_089816185.1">
    <property type="nucleotide sequence ID" value="NZ_FOZK01000002.1"/>
</dbReference>
<accession>A0A1I6L3B2</accession>
<dbReference type="OrthoDB" id="271881at2157"/>
<reference evidence="1 2" key="1">
    <citation type="submission" date="2016-10" db="EMBL/GenBank/DDBJ databases">
        <authorList>
            <person name="de Groot N.N."/>
        </authorList>
    </citation>
    <scope>NUCLEOTIDE SEQUENCE [LARGE SCALE GENOMIC DNA]</scope>
    <source>
        <strain evidence="1 2">CGMCC 1.10457</strain>
    </source>
</reference>
<protein>
    <submittedName>
        <fullName evidence="1">Uncharacterized protein</fullName>
    </submittedName>
</protein>
<dbReference type="Proteomes" id="UP000199062">
    <property type="component" value="Unassembled WGS sequence"/>
</dbReference>
<proteinExistence type="predicted"/>
<organism evidence="1 2">
    <name type="scientific">Halomicrobium zhouii</name>
    <dbReference type="NCBI Taxonomy" id="767519"/>
    <lineage>
        <taxon>Archaea</taxon>
        <taxon>Methanobacteriati</taxon>
        <taxon>Methanobacteriota</taxon>
        <taxon>Stenosarchaea group</taxon>
        <taxon>Halobacteria</taxon>
        <taxon>Halobacteriales</taxon>
        <taxon>Haloarculaceae</taxon>
        <taxon>Halomicrobium</taxon>
    </lineage>
</organism>
<evidence type="ECO:0000313" key="2">
    <source>
        <dbReference type="Proteomes" id="UP000199062"/>
    </source>
</evidence>
<gene>
    <name evidence="1" type="ORF">SAMN05216559_1904</name>
</gene>
<evidence type="ECO:0000313" key="1">
    <source>
        <dbReference type="EMBL" id="SFR97730.1"/>
    </source>
</evidence>
<name>A0A1I6L3B2_9EURY</name>
<sequence length="133" mass="14583">MRERLLMAFSALFLLLLVTGCMGTVTHASSEPSADHSVYLDNRGNESATVGITIVRNATDAIVHDWSYRVDPGERRAVYNTDSASPDGIETFEIHWAVRNETGQVAVRTNQCFGHAYVLIREDGTAGSTYSVC</sequence>
<dbReference type="EMBL" id="FOZK01000002">
    <property type="protein sequence ID" value="SFR97730.1"/>
    <property type="molecule type" value="Genomic_DNA"/>
</dbReference>
<dbReference type="PROSITE" id="PS51257">
    <property type="entry name" value="PROKAR_LIPOPROTEIN"/>
    <property type="match status" value="1"/>
</dbReference>
<dbReference type="AlphaFoldDB" id="A0A1I6L3B2"/>